<protein>
    <submittedName>
        <fullName evidence="1">Uncharacterized protein</fullName>
    </submittedName>
</protein>
<dbReference type="KEGG" id="apol:K9D25_02165"/>
<reference evidence="1" key="1">
    <citation type="submission" date="2021-09" db="EMBL/GenBank/DDBJ databases">
        <title>Network and meta-omics reveal the key degrader and cooperation patterns in an efficient 1,4-dioxane-degrading microbial community.</title>
        <authorList>
            <person name="Dai C."/>
        </authorList>
    </citation>
    <scope>NUCLEOTIDE SEQUENCE</scope>
    <source>
        <strain evidence="1">ZM13</strain>
    </source>
</reference>
<evidence type="ECO:0000313" key="1">
    <source>
        <dbReference type="EMBL" id="UOK71550.1"/>
    </source>
</evidence>
<organism evidence="1 2">
    <name type="scientific">Ancylobacter polymorphus</name>
    <dbReference type="NCBI Taxonomy" id="223390"/>
    <lineage>
        <taxon>Bacteria</taxon>
        <taxon>Pseudomonadati</taxon>
        <taxon>Pseudomonadota</taxon>
        <taxon>Alphaproteobacteria</taxon>
        <taxon>Hyphomicrobiales</taxon>
        <taxon>Xanthobacteraceae</taxon>
        <taxon>Ancylobacter</taxon>
    </lineage>
</organism>
<dbReference type="AlphaFoldDB" id="A0A9E6ZZI4"/>
<sequence>MADLSTLHERLDSLRAMRAEGTSRVRLSDGREITYRTDAEFAAAIADLERQIRDASRAAPKAVYLATSKGL</sequence>
<dbReference type="EMBL" id="CP083239">
    <property type="protein sequence ID" value="UOK71550.1"/>
    <property type="molecule type" value="Genomic_DNA"/>
</dbReference>
<dbReference type="Proteomes" id="UP000831684">
    <property type="component" value="Chromosome"/>
</dbReference>
<dbReference type="RefSeq" id="WP_244378807.1">
    <property type="nucleotide sequence ID" value="NZ_CP083239.1"/>
</dbReference>
<name>A0A9E6ZZI4_9HYPH</name>
<dbReference type="NCBIfam" id="NF047331">
    <property type="entry name" value="phage_HTJ"/>
    <property type="match status" value="1"/>
</dbReference>
<proteinExistence type="predicted"/>
<accession>A0A9E6ZZI4</accession>
<gene>
    <name evidence="1" type="ORF">K9D25_02165</name>
</gene>
<evidence type="ECO:0000313" key="2">
    <source>
        <dbReference type="Proteomes" id="UP000831684"/>
    </source>
</evidence>